<name>A0A8B1NL23_9ACTN</name>
<keyword evidence="2" id="KW-0472">Membrane</keyword>
<sequence length="483" mass="46295">MRQRRRAAVASAAALMLAGAGIMTAAGTAQAAEVSYKTECLPPPISGLPPIEGTTKVAVSAPATAKVGDEIEVVWKTVEGASKNPDILDLGENTVQPTGTIKVAGAQTGDLAMQGPRQNPPIPKGGAMKLSDMKGKLKLTKAGEVTLAPGFYNINVNKPISTDTKCSPKETVKPAVTIKVTDGGGGSGGTTGGTTSGTTTGTTGGSTTGTTGGTTAGTSGGTTAGSSGGTTSGTSGGATSGSTAGGSTSGGGTTGGSGGDPDGTAYKGKEVQVPYACKTPIGDKKATSPVQINAVKKSGSYGLTVKFAKSVMDSPADIPKGAVKPSMDVKVGGADKGSVKVAGPANAAPIKSGQPIAIPDLTGTYKPGATGKATLTPGVLTVNALGTTTTCTPEKDPGASLTLDTSAQQGGTSGGASGGATVSGGGTAGSAGASGGSGSSGGLAETGASEHGGLTALGLLAGTAILLGGAVFTFLPRRRARIR</sequence>
<evidence type="ECO:0000256" key="2">
    <source>
        <dbReference type="SAM" id="Phobius"/>
    </source>
</evidence>
<feature type="region of interest" description="Disordered" evidence="1">
    <location>
        <begin position="389"/>
        <end position="444"/>
    </location>
</feature>
<dbReference type="RefSeq" id="WP_040899100.1">
    <property type="nucleotide sequence ID" value="NZ_CP072931.1"/>
</dbReference>
<dbReference type="Proteomes" id="UP000009036">
    <property type="component" value="Chromosome"/>
</dbReference>
<proteinExistence type="predicted"/>
<dbReference type="PROSITE" id="PS51318">
    <property type="entry name" value="TAT"/>
    <property type="match status" value="1"/>
</dbReference>
<feature type="region of interest" description="Disordered" evidence="1">
    <location>
        <begin position="177"/>
        <end position="267"/>
    </location>
</feature>
<reference evidence="4" key="2">
    <citation type="submission" date="2021-04" db="EMBL/GenBank/DDBJ databases">
        <authorList>
            <person name="Wen M.-L."/>
            <person name="Han X.-L."/>
            <person name="Xiong J."/>
        </authorList>
    </citation>
    <scope>NUCLEOTIDE SEQUENCE</scope>
    <source>
        <strain evidence="4">AGR0001</strain>
    </source>
</reference>
<accession>A0A8B1NL23</accession>
<feature type="signal peptide" evidence="3">
    <location>
        <begin position="1"/>
        <end position="31"/>
    </location>
</feature>
<organism evidence="4 5">
    <name type="scientific">Streptomyces auratus AGR0001</name>
    <dbReference type="NCBI Taxonomy" id="1160718"/>
    <lineage>
        <taxon>Bacteria</taxon>
        <taxon>Bacillati</taxon>
        <taxon>Actinomycetota</taxon>
        <taxon>Actinomycetes</taxon>
        <taxon>Kitasatosporales</taxon>
        <taxon>Streptomycetaceae</taxon>
        <taxon>Streptomyces</taxon>
    </lineage>
</organism>
<gene>
    <name evidence="4" type="ORF">SU9_013095</name>
</gene>
<dbReference type="KEGG" id="sauh:SU9_013095"/>
<keyword evidence="3" id="KW-0732">Signal</keyword>
<dbReference type="InterPro" id="IPR006311">
    <property type="entry name" value="TAT_signal"/>
</dbReference>
<evidence type="ECO:0000313" key="5">
    <source>
        <dbReference type="Proteomes" id="UP000009036"/>
    </source>
</evidence>
<dbReference type="EMBL" id="CP072931">
    <property type="protein sequence ID" value="QTZ92296.1"/>
    <property type="molecule type" value="Genomic_DNA"/>
</dbReference>
<evidence type="ECO:0008006" key="6">
    <source>
        <dbReference type="Google" id="ProtNLM"/>
    </source>
</evidence>
<evidence type="ECO:0000256" key="3">
    <source>
        <dbReference type="SAM" id="SignalP"/>
    </source>
</evidence>
<reference evidence="4" key="1">
    <citation type="journal article" date="2012" name="J. Bacteriol.">
        <title>Genome Sequence of Streptomyces auratus Strain AGR0001, a Phoslactomycin-Producing Actinomycete.</title>
        <authorList>
            <person name="Han X."/>
            <person name="Li M."/>
            <person name="Ding Z."/>
            <person name="Zhao J."/>
            <person name="Ji K."/>
            <person name="Wen M."/>
            <person name="Lu T."/>
        </authorList>
    </citation>
    <scope>NUCLEOTIDE SEQUENCE</scope>
    <source>
        <strain evidence="4">AGR0001</strain>
    </source>
</reference>
<evidence type="ECO:0000256" key="1">
    <source>
        <dbReference type="SAM" id="MobiDB-lite"/>
    </source>
</evidence>
<keyword evidence="5" id="KW-1185">Reference proteome</keyword>
<evidence type="ECO:0000313" key="4">
    <source>
        <dbReference type="EMBL" id="QTZ92296.1"/>
    </source>
</evidence>
<feature type="compositionally biased region" description="Gly residues" evidence="1">
    <location>
        <begin position="182"/>
        <end position="195"/>
    </location>
</feature>
<feature type="transmembrane region" description="Helical" evidence="2">
    <location>
        <begin position="454"/>
        <end position="475"/>
    </location>
</feature>
<keyword evidence="2" id="KW-0812">Transmembrane</keyword>
<protein>
    <recommendedName>
        <fullName evidence="6">LPXTG-motif cell wall anchor domain-containing protein</fullName>
    </recommendedName>
</protein>
<dbReference type="AlphaFoldDB" id="A0A8B1NL23"/>
<feature type="chain" id="PRO_5032692726" description="LPXTG-motif cell wall anchor domain-containing protein" evidence="3">
    <location>
        <begin position="32"/>
        <end position="483"/>
    </location>
</feature>
<keyword evidence="2" id="KW-1133">Transmembrane helix</keyword>
<feature type="compositionally biased region" description="Gly residues" evidence="1">
    <location>
        <begin position="411"/>
        <end position="441"/>
    </location>
</feature>
<feature type="compositionally biased region" description="Gly residues" evidence="1">
    <location>
        <begin position="202"/>
        <end position="261"/>
    </location>
</feature>